<sequence precursor="true">MPKLVARGPGSPRHSMKLLSALGVSAVLALALCGCSGSSTAAKSDAPGGGGKGGGRRGGGDVPVTVAKAKERDVPVEIQVIGNVEAYSTITVKAQVGGLLTDVYFHEGDFVKKGEKLFAIDRRPLEAAYNQALANIARDQASLGQARANLARDEAQAKYQDTQAKRYAALNESGVISKDQAEQLRASADAMAQAVNADKAAIQSAQAAIGASQATAENAKVQMGFTDIYSPINGRTGNLTVKTGNVVTANNMDMMTINQVEPIYVTFSVPEAQLPSIKKYKDMGVLSVRARPQDAETAVNDETGSLTFIDNTVDMTTGTIKLKGTFPNSNHQLWPGQFVRVTLRLTTQKNAVVVPNEAVQTGQTGSFVYVVKPDMKVESRTVTTGARVDQDMVVDGLELGETVVTEGQLRLAPGSKVSIKDASGGGRGGGGRGRSRG</sequence>
<gene>
    <name evidence="9" type="ordered locus">Acid_5313</name>
</gene>
<protein>
    <submittedName>
        <fullName evidence="9">Efflux transporter, RND family, MFP subunit</fullName>
    </submittedName>
</protein>
<dbReference type="Pfam" id="PF25944">
    <property type="entry name" value="Beta-barrel_RND"/>
    <property type="match status" value="1"/>
</dbReference>
<dbReference type="Pfam" id="PF25967">
    <property type="entry name" value="RND-MFP_C"/>
    <property type="match status" value="1"/>
</dbReference>
<proteinExistence type="inferred from homology"/>
<name>Q01VQ2_SOLUE</name>
<dbReference type="FunFam" id="2.40.420.20:FF:000001">
    <property type="entry name" value="Efflux RND transporter periplasmic adaptor subunit"/>
    <property type="match status" value="1"/>
</dbReference>
<feature type="region of interest" description="Disordered" evidence="4">
    <location>
        <begin position="416"/>
        <end position="437"/>
    </location>
</feature>
<dbReference type="STRING" id="234267.Acid_5313"/>
<keyword evidence="3" id="KW-0813">Transport</keyword>
<dbReference type="InterPro" id="IPR058627">
    <property type="entry name" value="MdtA-like_C"/>
</dbReference>
<dbReference type="PROSITE" id="PS51257">
    <property type="entry name" value="PROKAR_LIPOPROTEIN"/>
    <property type="match status" value="1"/>
</dbReference>
<dbReference type="Gene3D" id="2.40.420.20">
    <property type="match status" value="1"/>
</dbReference>
<dbReference type="InterPro" id="IPR006143">
    <property type="entry name" value="RND_pump_MFP"/>
</dbReference>
<dbReference type="PANTHER" id="PTHR30469">
    <property type="entry name" value="MULTIDRUG RESISTANCE PROTEIN MDTA"/>
    <property type="match status" value="1"/>
</dbReference>
<dbReference type="GO" id="GO:1990281">
    <property type="term" value="C:efflux pump complex"/>
    <property type="evidence" value="ECO:0007669"/>
    <property type="project" value="TreeGrafter"/>
</dbReference>
<dbReference type="NCBIfam" id="TIGR01730">
    <property type="entry name" value="RND_mfp"/>
    <property type="match status" value="1"/>
</dbReference>
<accession>Q01VQ2</accession>
<organism evidence="9">
    <name type="scientific">Solibacter usitatus (strain Ellin6076)</name>
    <dbReference type="NCBI Taxonomy" id="234267"/>
    <lineage>
        <taxon>Bacteria</taxon>
        <taxon>Pseudomonadati</taxon>
        <taxon>Acidobacteriota</taxon>
        <taxon>Terriglobia</taxon>
        <taxon>Bryobacterales</taxon>
        <taxon>Solibacteraceae</taxon>
        <taxon>Candidatus Solibacter</taxon>
    </lineage>
</organism>
<dbReference type="EMBL" id="CP000473">
    <property type="protein sequence ID" value="ABJ86263.1"/>
    <property type="molecule type" value="Genomic_DNA"/>
</dbReference>
<dbReference type="AlphaFoldDB" id="Q01VQ2"/>
<dbReference type="Gene3D" id="2.40.50.100">
    <property type="match status" value="1"/>
</dbReference>
<dbReference type="Pfam" id="PF25917">
    <property type="entry name" value="BSH_RND"/>
    <property type="match status" value="1"/>
</dbReference>
<evidence type="ECO:0000259" key="6">
    <source>
        <dbReference type="Pfam" id="PF25917"/>
    </source>
</evidence>
<evidence type="ECO:0000256" key="1">
    <source>
        <dbReference type="ARBA" id="ARBA00004236"/>
    </source>
</evidence>
<dbReference type="InParanoid" id="Q01VQ2"/>
<feature type="signal peptide" evidence="5">
    <location>
        <begin position="1"/>
        <end position="41"/>
    </location>
</feature>
<feature type="chain" id="PRO_5004162766" evidence="5">
    <location>
        <begin position="42"/>
        <end position="437"/>
    </location>
</feature>
<comment type="similarity">
    <text evidence="2">Belongs to the membrane fusion protein (MFP) (TC 8.A.1) family.</text>
</comment>
<evidence type="ECO:0000256" key="5">
    <source>
        <dbReference type="SAM" id="SignalP"/>
    </source>
</evidence>
<evidence type="ECO:0000256" key="4">
    <source>
        <dbReference type="SAM" id="MobiDB-lite"/>
    </source>
</evidence>
<dbReference type="Gene3D" id="1.10.287.470">
    <property type="entry name" value="Helix hairpin bin"/>
    <property type="match status" value="1"/>
</dbReference>
<dbReference type="PANTHER" id="PTHR30469:SF36">
    <property type="entry name" value="BLL3903 PROTEIN"/>
    <property type="match status" value="1"/>
</dbReference>
<dbReference type="HOGENOM" id="CLU_018816_2_0_0"/>
<evidence type="ECO:0000259" key="7">
    <source>
        <dbReference type="Pfam" id="PF25944"/>
    </source>
</evidence>
<dbReference type="eggNOG" id="COG0845">
    <property type="taxonomic scope" value="Bacteria"/>
</dbReference>
<keyword evidence="5" id="KW-0732">Signal</keyword>
<feature type="domain" description="Multidrug resistance protein MdtA-like beta-barrel" evidence="7">
    <location>
        <begin position="262"/>
        <end position="346"/>
    </location>
</feature>
<reference evidence="9" key="1">
    <citation type="submission" date="2006-10" db="EMBL/GenBank/DDBJ databases">
        <title>Complete sequence of Solibacter usitatus Ellin6076.</title>
        <authorList>
            <consortium name="US DOE Joint Genome Institute"/>
            <person name="Copeland A."/>
            <person name="Lucas S."/>
            <person name="Lapidus A."/>
            <person name="Barry K."/>
            <person name="Detter J.C."/>
            <person name="Glavina del Rio T."/>
            <person name="Hammon N."/>
            <person name="Israni S."/>
            <person name="Dalin E."/>
            <person name="Tice H."/>
            <person name="Pitluck S."/>
            <person name="Thompson L.S."/>
            <person name="Brettin T."/>
            <person name="Bruce D."/>
            <person name="Han C."/>
            <person name="Tapia R."/>
            <person name="Gilna P."/>
            <person name="Schmutz J."/>
            <person name="Larimer F."/>
            <person name="Land M."/>
            <person name="Hauser L."/>
            <person name="Kyrpides N."/>
            <person name="Mikhailova N."/>
            <person name="Janssen P.H."/>
            <person name="Kuske C.R."/>
            <person name="Richardson P."/>
        </authorList>
    </citation>
    <scope>NUCLEOTIDE SEQUENCE</scope>
    <source>
        <strain evidence="9">Ellin6076</strain>
    </source>
</reference>
<feature type="compositionally biased region" description="Gly residues" evidence="4">
    <location>
        <begin position="47"/>
        <end position="61"/>
    </location>
</feature>
<dbReference type="GO" id="GO:0030313">
    <property type="term" value="C:cell envelope"/>
    <property type="evidence" value="ECO:0007669"/>
    <property type="project" value="UniProtKB-SubCell"/>
</dbReference>
<feature type="compositionally biased region" description="Gly residues" evidence="4">
    <location>
        <begin position="423"/>
        <end position="437"/>
    </location>
</feature>
<dbReference type="KEGG" id="sus:Acid_5313"/>
<comment type="subcellular location">
    <subcellularLocation>
        <location evidence="1">Cell membrane</location>
    </subcellularLocation>
</comment>
<dbReference type="SUPFAM" id="SSF111369">
    <property type="entry name" value="HlyD-like secretion proteins"/>
    <property type="match status" value="1"/>
</dbReference>
<feature type="domain" description="Multidrug resistance protein MdtA-like C-terminal permuted SH3" evidence="8">
    <location>
        <begin position="350"/>
        <end position="407"/>
    </location>
</feature>
<dbReference type="Gene3D" id="2.40.30.170">
    <property type="match status" value="1"/>
</dbReference>
<evidence type="ECO:0000256" key="3">
    <source>
        <dbReference type="ARBA" id="ARBA00022448"/>
    </source>
</evidence>
<evidence type="ECO:0000259" key="8">
    <source>
        <dbReference type="Pfam" id="PF25967"/>
    </source>
</evidence>
<feature type="region of interest" description="Disordered" evidence="4">
    <location>
        <begin position="39"/>
        <end position="62"/>
    </location>
</feature>
<dbReference type="InterPro" id="IPR058625">
    <property type="entry name" value="MdtA-like_BSH"/>
</dbReference>
<evidence type="ECO:0000313" key="9">
    <source>
        <dbReference type="EMBL" id="ABJ86263.1"/>
    </source>
</evidence>
<dbReference type="InterPro" id="IPR058626">
    <property type="entry name" value="MdtA-like_b-barrel"/>
</dbReference>
<feature type="domain" description="Multidrug resistance protein MdtA-like barrel-sandwich hybrid" evidence="6">
    <location>
        <begin position="89"/>
        <end position="256"/>
    </location>
</feature>
<evidence type="ECO:0000256" key="2">
    <source>
        <dbReference type="ARBA" id="ARBA00009477"/>
    </source>
</evidence>
<dbReference type="GO" id="GO:0015562">
    <property type="term" value="F:efflux transmembrane transporter activity"/>
    <property type="evidence" value="ECO:0007669"/>
    <property type="project" value="TreeGrafter"/>
</dbReference>